<proteinExistence type="predicted"/>
<dbReference type="RefSeq" id="WP_307228919.1">
    <property type="nucleotide sequence ID" value="NZ_JAUSVF010000001.1"/>
</dbReference>
<evidence type="ECO:0000259" key="2">
    <source>
        <dbReference type="Pfam" id="PF00248"/>
    </source>
</evidence>
<feature type="domain" description="NADP-dependent oxidoreductase" evidence="2">
    <location>
        <begin position="15"/>
        <end position="338"/>
    </location>
</feature>
<dbReference type="CDD" id="cd19094">
    <property type="entry name" value="AKR_Tas-like"/>
    <property type="match status" value="1"/>
</dbReference>
<accession>A0ABU0BPB0</accession>
<dbReference type="Gene3D" id="3.20.20.100">
    <property type="entry name" value="NADP-dependent oxidoreductase domain"/>
    <property type="match status" value="1"/>
</dbReference>
<sequence length="347" mass="38192">MQYKSLGSADIQVSEICLGTMTWGSQNTEADAHEQLDYAVSEGVNFFDTAELYPTTPLSVETYGNTERIIGNWLEKRGRRDDVVVATKIAGPGRDYIRGGGPITPEAIETALDASLKRLKTDYVDLYQLHWPNRGHYHFRNSWTYNPSKQDREKVAAELLAILEALGKQVRAGKIRAIGLSNDTAWGAHRLLNLAEKHSLPRVASIQNEYNLLYRSYDLDLAELSHHEDVGLLAYSPLAAGLLSGKYLDGSKPAGTRLTINGDLGGRYTPHQEPAVSAYIDLARQHGIDPSQMALAFCLTRPFMASVIIGATSMAQLKDNIAAADVQLSKEVMSGIGKIFRAYPMPI</sequence>
<dbReference type="Proteomes" id="UP001230207">
    <property type="component" value="Unassembled WGS sequence"/>
</dbReference>
<dbReference type="InterPro" id="IPR050523">
    <property type="entry name" value="AKR_Detox_Biosynth"/>
</dbReference>
<name>A0ABU0BPB0_9HYPH</name>
<comment type="caution">
    <text evidence="3">The sequence shown here is derived from an EMBL/GenBank/DDBJ whole genome shotgun (WGS) entry which is preliminary data.</text>
</comment>
<organism evidence="3 4">
    <name type="scientific">Pararhizobium capsulatum DSM 1112</name>
    <dbReference type="NCBI Taxonomy" id="1121113"/>
    <lineage>
        <taxon>Bacteria</taxon>
        <taxon>Pseudomonadati</taxon>
        <taxon>Pseudomonadota</taxon>
        <taxon>Alphaproteobacteria</taxon>
        <taxon>Hyphomicrobiales</taxon>
        <taxon>Rhizobiaceae</taxon>
        <taxon>Rhizobium/Agrobacterium group</taxon>
        <taxon>Pararhizobium</taxon>
    </lineage>
</organism>
<dbReference type="SUPFAM" id="SSF51430">
    <property type="entry name" value="NAD(P)-linked oxidoreductase"/>
    <property type="match status" value="1"/>
</dbReference>
<evidence type="ECO:0000313" key="3">
    <source>
        <dbReference type="EMBL" id="MDQ0319763.1"/>
    </source>
</evidence>
<reference evidence="3 4" key="1">
    <citation type="submission" date="2023-07" db="EMBL/GenBank/DDBJ databases">
        <title>Genomic Encyclopedia of Type Strains, Phase IV (KMG-IV): sequencing the most valuable type-strain genomes for metagenomic binning, comparative biology and taxonomic classification.</title>
        <authorList>
            <person name="Goeker M."/>
        </authorList>
    </citation>
    <scope>NUCLEOTIDE SEQUENCE [LARGE SCALE GENOMIC DNA]</scope>
    <source>
        <strain evidence="3 4">DSM 1112</strain>
    </source>
</reference>
<dbReference type="Pfam" id="PF00248">
    <property type="entry name" value="Aldo_ket_red"/>
    <property type="match status" value="1"/>
</dbReference>
<gene>
    <name evidence="3" type="ORF">QO002_001901</name>
</gene>
<evidence type="ECO:0000313" key="4">
    <source>
        <dbReference type="Proteomes" id="UP001230207"/>
    </source>
</evidence>
<dbReference type="PANTHER" id="PTHR43364:SF4">
    <property type="entry name" value="NAD(P)-LINKED OXIDOREDUCTASE SUPERFAMILY PROTEIN"/>
    <property type="match status" value="1"/>
</dbReference>
<keyword evidence="1" id="KW-0560">Oxidoreductase</keyword>
<dbReference type="InterPro" id="IPR036812">
    <property type="entry name" value="NAD(P)_OxRdtase_dom_sf"/>
</dbReference>
<evidence type="ECO:0000256" key="1">
    <source>
        <dbReference type="ARBA" id="ARBA00023002"/>
    </source>
</evidence>
<protein>
    <submittedName>
        <fullName evidence="3">Aryl-alcohol dehydrogenase-like predicted oxidoreductase</fullName>
    </submittedName>
</protein>
<dbReference type="InterPro" id="IPR023210">
    <property type="entry name" value="NADP_OxRdtase_dom"/>
</dbReference>
<dbReference type="EMBL" id="JAUSVF010000001">
    <property type="protein sequence ID" value="MDQ0319763.1"/>
    <property type="molecule type" value="Genomic_DNA"/>
</dbReference>
<dbReference type="PANTHER" id="PTHR43364">
    <property type="entry name" value="NADH-SPECIFIC METHYLGLYOXAL REDUCTASE-RELATED"/>
    <property type="match status" value="1"/>
</dbReference>
<keyword evidence="4" id="KW-1185">Reference proteome</keyword>